<feature type="region of interest" description="Disordered" evidence="1">
    <location>
        <begin position="216"/>
        <end position="235"/>
    </location>
</feature>
<dbReference type="Pfam" id="PF13649">
    <property type="entry name" value="Methyltransf_25"/>
    <property type="match status" value="1"/>
</dbReference>
<gene>
    <name evidence="3" type="ORF">RM649_12100</name>
</gene>
<dbReference type="InterPro" id="IPR029063">
    <property type="entry name" value="SAM-dependent_MTases_sf"/>
</dbReference>
<dbReference type="SUPFAM" id="SSF53335">
    <property type="entry name" value="S-adenosyl-L-methionine-dependent methyltransferases"/>
    <property type="match status" value="1"/>
</dbReference>
<dbReference type="Gene3D" id="3.40.50.150">
    <property type="entry name" value="Vaccinia Virus protein VP39"/>
    <property type="match status" value="1"/>
</dbReference>
<dbReference type="GO" id="GO:0032259">
    <property type="term" value="P:methylation"/>
    <property type="evidence" value="ECO:0007669"/>
    <property type="project" value="UniProtKB-KW"/>
</dbReference>
<feature type="domain" description="Methyltransferase" evidence="2">
    <location>
        <begin position="54"/>
        <end position="144"/>
    </location>
</feature>
<evidence type="ECO:0000259" key="2">
    <source>
        <dbReference type="Pfam" id="PF13649"/>
    </source>
</evidence>
<protein>
    <submittedName>
        <fullName evidence="3">Methyltransferase domain-containing protein</fullName>
    </submittedName>
</protein>
<evidence type="ECO:0000256" key="1">
    <source>
        <dbReference type="SAM" id="MobiDB-lite"/>
    </source>
</evidence>
<reference evidence="4" key="1">
    <citation type="submission" date="2023-07" db="EMBL/GenBank/DDBJ databases">
        <title>30 novel species of actinomycetes from the DSMZ collection.</title>
        <authorList>
            <person name="Nouioui I."/>
        </authorList>
    </citation>
    <scope>NUCLEOTIDE SEQUENCE [LARGE SCALE GENOMIC DNA]</scope>
    <source>
        <strain evidence="4">DSM 41770</strain>
    </source>
</reference>
<keyword evidence="3" id="KW-0808">Transferase</keyword>
<dbReference type="EMBL" id="JAVREX010000004">
    <property type="protein sequence ID" value="MDT0428384.1"/>
    <property type="molecule type" value="Genomic_DNA"/>
</dbReference>
<keyword evidence="3" id="KW-0489">Methyltransferase</keyword>
<comment type="caution">
    <text evidence="3">The sequence shown here is derived from an EMBL/GenBank/DDBJ whole genome shotgun (WGS) entry which is preliminary data.</text>
</comment>
<dbReference type="RefSeq" id="WP_311656250.1">
    <property type="nucleotide sequence ID" value="NZ_JAVREX010000004.1"/>
</dbReference>
<dbReference type="GO" id="GO:0008168">
    <property type="term" value="F:methyltransferase activity"/>
    <property type="evidence" value="ECO:0007669"/>
    <property type="project" value="UniProtKB-KW"/>
</dbReference>
<name>A0ABU2RLU0_9ACTN</name>
<dbReference type="PANTHER" id="PTHR42912">
    <property type="entry name" value="METHYLTRANSFERASE"/>
    <property type="match status" value="1"/>
</dbReference>
<dbReference type="CDD" id="cd02440">
    <property type="entry name" value="AdoMet_MTases"/>
    <property type="match status" value="1"/>
</dbReference>
<dbReference type="InterPro" id="IPR041698">
    <property type="entry name" value="Methyltransf_25"/>
</dbReference>
<evidence type="ECO:0000313" key="3">
    <source>
        <dbReference type="EMBL" id="MDT0428384.1"/>
    </source>
</evidence>
<dbReference type="InterPro" id="IPR050508">
    <property type="entry name" value="Methyltransf_Superfamily"/>
</dbReference>
<evidence type="ECO:0000313" key="4">
    <source>
        <dbReference type="Proteomes" id="UP001183777"/>
    </source>
</evidence>
<organism evidence="3 4">
    <name type="scientific">Streptomyces salyersiae</name>
    <dbReference type="NCBI Taxonomy" id="3075530"/>
    <lineage>
        <taxon>Bacteria</taxon>
        <taxon>Bacillati</taxon>
        <taxon>Actinomycetota</taxon>
        <taxon>Actinomycetes</taxon>
        <taxon>Kitasatosporales</taxon>
        <taxon>Streptomycetaceae</taxon>
        <taxon>Streptomyces</taxon>
    </lineage>
</organism>
<dbReference type="Proteomes" id="UP001183777">
    <property type="component" value="Unassembled WGS sequence"/>
</dbReference>
<keyword evidence="4" id="KW-1185">Reference proteome</keyword>
<proteinExistence type="predicted"/>
<sequence>MTEPDFLQTTRTSYDAFADLYASRFQDELTAKPLDRGVLTGFAELVAAGGGGPVADVGCGTGRVTAHLHALGADVFGVDLSPGMLAEARSRYPGLRFEEGSMLALDLPDGGLGGLLAWYSTIHVPDERLPQVFAEFHRVLAPGGHLLLAFQAGDATLHLDDAFGRDVSLDFRRRRPEQVEPLLRDAGLETRARMLREADTEGAFPEKTPQAFLFARKPLAPEPTVSGGEEDGATD</sequence>
<accession>A0ABU2RLU0</accession>